<reference evidence="4 5" key="1">
    <citation type="submission" date="2018-05" db="EMBL/GenBank/DDBJ databases">
        <title>Genomic Encyclopedia of Type Strains, Phase IV (KMG-IV): sequencing the most valuable type-strain genomes for metagenomic binning, comparative biology and taxonomic classification.</title>
        <authorList>
            <person name="Goeker M."/>
        </authorList>
    </citation>
    <scope>NUCLEOTIDE SEQUENCE [LARGE SCALE GENOMIC DNA]</scope>
    <source>
        <strain evidence="4 5">DSM 566</strain>
    </source>
</reference>
<dbReference type="PANTHER" id="PTHR35530">
    <property type="entry name" value="TAUTOMERASE-RELATED"/>
    <property type="match status" value="1"/>
</dbReference>
<dbReference type="Pfam" id="PF01361">
    <property type="entry name" value="Tautomerase"/>
    <property type="match status" value="2"/>
</dbReference>
<comment type="caution">
    <text evidence="4">The sequence shown here is derived from an EMBL/GenBank/DDBJ whole genome shotgun (WGS) entry which is preliminary data.</text>
</comment>
<dbReference type="Proteomes" id="UP000247811">
    <property type="component" value="Unassembled WGS sequence"/>
</dbReference>
<evidence type="ECO:0000256" key="1">
    <source>
        <dbReference type="ARBA" id="ARBA00006723"/>
    </source>
</evidence>
<accession>A0A318GUD6</accession>
<evidence type="ECO:0000313" key="4">
    <source>
        <dbReference type="EMBL" id="PXW92308.1"/>
    </source>
</evidence>
<feature type="domain" description="4-oxalocrotonate tautomerase-like" evidence="3">
    <location>
        <begin position="70"/>
        <end position="122"/>
    </location>
</feature>
<dbReference type="GO" id="GO:0016853">
    <property type="term" value="F:isomerase activity"/>
    <property type="evidence" value="ECO:0007669"/>
    <property type="project" value="UniProtKB-KW"/>
</dbReference>
<evidence type="ECO:0000256" key="2">
    <source>
        <dbReference type="ARBA" id="ARBA00023235"/>
    </source>
</evidence>
<feature type="domain" description="4-oxalocrotonate tautomerase-like" evidence="3">
    <location>
        <begin position="2"/>
        <end position="60"/>
    </location>
</feature>
<dbReference type="OrthoDB" id="9804765at2"/>
<evidence type="ECO:0000313" key="5">
    <source>
        <dbReference type="Proteomes" id="UP000247811"/>
    </source>
</evidence>
<protein>
    <submittedName>
        <fullName evidence="4">4-oxalocrotonate tautomerase</fullName>
    </submittedName>
</protein>
<dbReference type="EMBL" id="QJJS01000026">
    <property type="protein sequence ID" value="PXW92308.1"/>
    <property type="molecule type" value="Genomic_DNA"/>
</dbReference>
<comment type="similarity">
    <text evidence="1">Belongs to the 4-oxalocrotonate tautomerase family.</text>
</comment>
<keyword evidence="2" id="KW-0413">Isomerase</keyword>
<keyword evidence="5" id="KW-1185">Reference proteome</keyword>
<dbReference type="InterPro" id="IPR004370">
    <property type="entry name" value="4-OT-like_dom"/>
</dbReference>
<dbReference type="InterPro" id="IPR014347">
    <property type="entry name" value="Tautomerase/MIF_sf"/>
</dbReference>
<proteinExistence type="inferred from homology"/>
<sequence length="141" mass="15402">MPILEYHLTEGRHTDEQIAELVLASSHLYAEVLQCPIERVRVAVHLHRPQHVAIGGRLVSEGGAAAPWFHFLVLEGRPVEAGQQLLAGFTDLLVRTLGVERQQVRGGCRSIPPEHWAIGGTPASVLRATEIRARAEAGVRA</sequence>
<dbReference type="PANTHER" id="PTHR35530:SF1">
    <property type="entry name" value="2-HYDROXYMUCONATE TAUTOMERASE"/>
    <property type="match status" value="1"/>
</dbReference>
<dbReference type="RefSeq" id="WP_110402417.1">
    <property type="nucleotide sequence ID" value="NZ_QJJS01000026.1"/>
</dbReference>
<dbReference type="Gene3D" id="3.30.429.10">
    <property type="entry name" value="Macrophage Migration Inhibitory Factor"/>
    <property type="match status" value="2"/>
</dbReference>
<evidence type="ECO:0000259" key="3">
    <source>
        <dbReference type="Pfam" id="PF01361"/>
    </source>
</evidence>
<name>A0A318GUD6_9BURK</name>
<dbReference type="AlphaFoldDB" id="A0A318GUD6"/>
<gene>
    <name evidence="4" type="ORF">C7444_12628</name>
</gene>
<dbReference type="SUPFAM" id="SSF55331">
    <property type="entry name" value="Tautomerase/MIF"/>
    <property type="match status" value="1"/>
</dbReference>
<organism evidence="4 5">
    <name type="scientific">Sphaerotilus hippei</name>
    <dbReference type="NCBI Taxonomy" id="744406"/>
    <lineage>
        <taxon>Bacteria</taxon>
        <taxon>Pseudomonadati</taxon>
        <taxon>Pseudomonadota</taxon>
        <taxon>Betaproteobacteria</taxon>
        <taxon>Burkholderiales</taxon>
        <taxon>Sphaerotilaceae</taxon>
        <taxon>Sphaerotilus</taxon>
    </lineage>
</organism>